<dbReference type="Proteomes" id="UP000245946">
    <property type="component" value="Unassembled WGS sequence"/>
</dbReference>
<name>A0A316Z1Y7_9BASI</name>
<dbReference type="InterPro" id="IPR000504">
    <property type="entry name" value="RRM_dom"/>
</dbReference>
<reference evidence="5 6" key="1">
    <citation type="journal article" date="2018" name="Mol. Biol. Evol.">
        <title>Broad Genomic Sampling Reveals a Smut Pathogenic Ancestry of the Fungal Clade Ustilaginomycotina.</title>
        <authorList>
            <person name="Kijpornyongpan T."/>
            <person name="Mondo S.J."/>
            <person name="Barry K."/>
            <person name="Sandor L."/>
            <person name="Lee J."/>
            <person name="Lipzen A."/>
            <person name="Pangilinan J."/>
            <person name="LaButti K."/>
            <person name="Hainaut M."/>
            <person name="Henrissat B."/>
            <person name="Grigoriev I.V."/>
            <person name="Spatafora J.W."/>
            <person name="Aime M.C."/>
        </authorList>
    </citation>
    <scope>NUCLEOTIDE SEQUENCE [LARGE SCALE GENOMIC DNA]</scope>
    <source>
        <strain evidence="5 6">MCA 4186</strain>
    </source>
</reference>
<sequence>MPTPTSTRDDDDEKPPYDAFSAAGSSSTAEAPPAARAALAGRPKVTDPSIQNALYIGELDWWVTDDELRQIAEREVGAQVALADITFSEHKVNGKSKGVAWIELGDEDEARRLKGWFDENDFHHKRALVTLSTSAHGNPFRTLPKGASRVSLPLRLCAHSPRRPAGTRRSTQRWRPRRARRLEQRHARPRT</sequence>
<dbReference type="STRING" id="58919.A0A316Z1Y7"/>
<feature type="region of interest" description="Disordered" evidence="3">
    <location>
        <begin position="1"/>
        <end position="45"/>
    </location>
</feature>
<dbReference type="GO" id="GO:0005634">
    <property type="term" value="C:nucleus"/>
    <property type="evidence" value="ECO:0007669"/>
    <property type="project" value="UniProtKB-SubCell"/>
</dbReference>
<dbReference type="PROSITE" id="PS50102">
    <property type="entry name" value="RRM"/>
    <property type="match status" value="1"/>
</dbReference>
<dbReference type="InterPro" id="IPR012677">
    <property type="entry name" value="Nucleotide-bd_a/b_plait_sf"/>
</dbReference>
<evidence type="ECO:0000313" key="6">
    <source>
        <dbReference type="Proteomes" id="UP000245946"/>
    </source>
</evidence>
<feature type="compositionally biased region" description="Low complexity" evidence="3">
    <location>
        <begin position="19"/>
        <end position="40"/>
    </location>
</feature>
<evidence type="ECO:0000313" key="5">
    <source>
        <dbReference type="EMBL" id="PWN94978.1"/>
    </source>
</evidence>
<evidence type="ECO:0000259" key="4">
    <source>
        <dbReference type="PROSITE" id="PS50102"/>
    </source>
</evidence>
<dbReference type="SUPFAM" id="SSF54928">
    <property type="entry name" value="RNA-binding domain, RBD"/>
    <property type="match status" value="1"/>
</dbReference>
<keyword evidence="2" id="KW-0694">RNA-binding</keyword>
<dbReference type="GO" id="GO:0003723">
    <property type="term" value="F:RNA binding"/>
    <property type="evidence" value="ECO:0007669"/>
    <property type="project" value="UniProtKB-UniRule"/>
</dbReference>
<dbReference type="GeneID" id="37266758"/>
<evidence type="ECO:0000256" key="2">
    <source>
        <dbReference type="PROSITE-ProRule" id="PRU00176"/>
    </source>
</evidence>
<protein>
    <recommendedName>
        <fullName evidence="4">RRM domain-containing protein</fullName>
    </recommendedName>
</protein>
<gene>
    <name evidence="5" type="ORF">FA09DRAFT_156039</name>
</gene>
<comment type="similarity">
    <text evidence="1">Belongs to the RRM CPSF6/7 family.</text>
</comment>
<evidence type="ECO:0000256" key="3">
    <source>
        <dbReference type="SAM" id="MobiDB-lite"/>
    </source>
</evidence>
<dbReference type="EMBL" id="KZ819307">
    <property type="protein sequence ID" value="PWN94978.1"/>
    <property type="molecule type" value="Genomic_DNA"/>
</dbReference>
<dbReference type="InterPro" id="IPR035979">
    <property type="entry name" value="RBD_domain_sf"/>
</dbReference>
<dbReference type="RefSeq" id="XP_025595257.1">
    <property type="nucleotide sequence ID" value="XM_025739212.1"/>
</dbReference>
<feature type="domain" description="RRM" evidence="4">
    <location>
        <begin position="52"/>
        <end position="134"/>
    </location>
</feature>
<dbReference type="SMART" id="SM00360">
    <property type="entry name" value="RRM"/>
    <property type="match status" value="1"/>
</dbReference>
<dbReference type="AlphaFoldDB" id="A0A316Z1Y7"/>
<feature type="region of interest" description="Disordered" evidence="3">
    <location>
        <begin position="158"/>
        <end position="191"/>
    </location>
</feature>
<evidence type="ECO:0000256" key="1">
    <source>
        <dbReference type="ARBA" id="ARBA00006265"/>
    </source>
</evidence>
<dbReference type="PANTHER" id="PTHR23204">
    <property type="entry name" value="CLEAVAGE AND POLYADENYLATION SPECIFIC FACTOR"/>
    <property type="match status" value="1"/>
</dbReference>
<dbReference type="GO" id="GO:0006397">
    <property type="term" value="P:mRNA processing"/>
    <property type="evidence" value="ECO:0007669"/>
    <property type="project" value="UniProtKB-KW"/>
</dbReference>
<dbReference type="Gene3D" id="3.30.70.330">
    <property type="match status" value="1"/>
</dbReference>
<dbReference type="InterPro" id="IPR034772">
    <property type="entry name" value="CPSF6/7"/>
</dbReference>
<feature type="compositionally biased region" description="Basic residues" evidence="3">
    <location>
        <begin position="160"/>
        <end position="180"/>
    </location>
</feature>
<dbReference type="OrthoDB" id="10065185at2759"/>
<proteinExistence type="inferred from homology"/>
<keyword evidence="6" id="KW-1185">Reference proteome</keyword>
<organism evidence="5 6">
    <name type="scientific">Tilletiopsis washingtonensis</name>
    <dbReference type="NCBI Taxonomy" id="58919"/>
    <lineage>
        <taxon>Eukaryota</taxon>
        <taxon>Fungi</taxon>
        <taxon>Dikarya</taxon>
        <taxon>Basidiomycota</taxon>
        <taxon>Ustilaginomycotina</taxon>
        <taxon>Exobasidiomycetes</taxon>
        <taxon>Entylomatales</taxon>
        <taxon>Entylomatales incertae sedis</taxon>
        <taxon>Tilletiopsis</taxon>
    </lineage>
</organism>
<accession>A0A316Z1Y7</accession>
<feature type="compositionally biased region" description="Basic and acidic residues" evidence="3">
    <location>
        <begin position="181"/>
        <end position="191"/>
    </location>
</feature>